<accession>A0A8R2JSJ3</accession>
<dbReference type="Pfam" id="PF00076">
    <property type="entry name" value="RRM_1"/>
    <property type="match status" value="1"/>
</dbReference>
<keyword evidence="1 2" id="KW-0694">RNA-binding</keyword>
<dbReference type="GeneID" id="107883647"/>
<dbReference type="KEGG" id="api:107883647"/>
<protein>
    <recommendedName>
        <fullName evidence="3">RRM domain-containing protein</fullName>
    </recommendedName>
</protein>
<evidence type="ECO:0000256" key="2">
    <source>
        <dbReference type="PROSITE-ProRule" id="PRU00176"/>
    </source>
</evidence>
<dbReference type="EnsemblMetazoa" id="XM_029490328.1">
    <property type="protein sequence ID" value="XP_029346188.1"/>
    <property type="gene ID" value="LOC107883647"/>
</dbReference>
<dbReference type="AlphaFoldDB" id="A0A8R2JSJ3"/>
<evidence type="ECO:0000313" key="4">
    <source>
        <dbReference type="EnsemblMetazoa" id="XP_029346188.1"/>
    </source>
</evidence>
<dbReference type="InterPro" id="IPR000504">
    <property type="entry name" value="RRM_dom"/>
</dbReference>
<reference evidence="4" key="2">
    <citation type="submission" date="2022-06" db="UniProtKB">
        <authorList>
            <consortium name="EnsemblMetazoa"/>
        </authorList>
    </citation>
    <scope>IDENTIFICATION</scope>
</reference>
<dbReference type="InterPro" id="IPR035979">
    <property type="entry name" value="RBD_domain_sf"/>
</dbReference>
<dbReference type="SUPFAM" id="SSF54928">
    <property type="entry name" value="RNA-binding domain, RBD"/>
    <property type="match status" value="2"/>
</dbReference>
<dbReference type="SMART" id="SM00360">
    <property type="entry name" value="RRM"/>
    <property type="match status" value="3"/>
</dbReference>
<sequence>MENYGLNEIDKFGFITNLSRTLYIGNLKENIDDDTLFRYFGEFGQIISINIKRVEYVGGRPKIYAFIKYFDSNNVIIAILKMNGVNIEGCRIRLGFGKTYPSKCVWITGINELEDNNNLLQIFVTEFGPIENYSIDRINKRALIYFKEFVDSEAAINKMKNRLINGLYLRSDYASIECQKKFAEFFHRPNDNIYLSTPLNNVHIQNTSISNVNRQRPAVSHVETDSTSIASKEITSEIILIYSIWVNGIADSVTNEYLESHFSQFGPIQKCLIDRSNKCALLCFQEVINIHINCIFIDLHTTHCILVYYYSHH</sequence>
<reference evidence="5" key="1">
    <citation type="submission" date="2010-06" db="EMBL/GenBank/DDBJ databases">
        <authorList>
            <person name="Jiang H."/>
            <person name="Abraham K."/>
            <person name="Ali S."/>
            <person name="Alsbrooks S.L."/>
            <person name="Anim B.N."/>
            <person name="Anosike U.S."/>
            <person name="Attaway T."/>
            <person name="Bandaranaike D.P."/>
            <person name="Battles P.K."/>
            <person name="Bell S.N."/>
            <person name="Bell A.V."/>
            <person name="Beltran B."/>
            <person name="Bickham C."/>
            <person name="Bustamante Y."/>
            <person name="Caleb T."/>
            <person name="Canada A."/>
            <person name="Cardenas V."/>
            <person name="Carter K."/>
            <person name="Chacko J."/>
            <person name="Chandrabose M.N."/>
            <person name="Chavez D."/>
            <person name="Chavez A."/>
            <person name="Chen L."/>
            <person name="Chu H.-S."/>
            <person name="Claassen K.J."/>
            <person name="Cockrell R."/>
            <person name="Collins M."/>
            <person name="Cooper J.A."/>
            <person name="Cree A."/>
            <person name="Curry S.M."/>
            <person name="Da Y."/>
            <person name="Dao M.D."/>
            <person name="Das B."/>
            <person name="Davila M.-L."/>
            <person name="Davy-Carroll L."/>
            <person name="Denson S."/>
            <person name="Dinh H."/>
            <person name="Ebong V.E."/>
            <person name="Edwards J.R."/>
            <person name="Egan A."/>
            <person name="El-Daye J."/>
            <person name="Escobedo L."/>
            <person name="Fernandez S."/>
            <person name="Fernando P.R."/>
            <person name="Flagg N."/>
            <person name="Forbes L.D."/>
            <person name="Fowler R.G."/>
            <person name="Fu Q."/>
            <person name="Gabisi R.A."/>
            <person name="Ganer J."/>
            <person name="Garbino Pronczuk A."/>
            <person name="Garcia R.M."/>
            <person name="Garner T."/>
            <person name="Garrett T.E."/>
            <person name="Gonzalez D.A."/>
            <person name="Hamid H."/>
            <person name="Hawkins E.S."/>
            <person name="Hirani K."/>
            <person name="Hogues M.E."/>
            <person name="Hollins B."/>
            <person name="Hsiao C.-H."/>
            <person name="Jabil R."/>
            <person name="James M.L."/>
            <person name="Jhangiani S.N."/>
            <person name="Johnson B."/>
            <person name="Johnson Q."/>
            <person name="Joshi V."/>
            <person name="Kalu J.B."/>
            <person name="Kam C."/>
            <person name="Kashfia A."/>
            <person name="Keebler J."/>
            <person name="Kisamo H."/>
            <person name="Kovar C.L."/>
            <person name="Lago L.A."/>
            <person name="Lai C.-Y."/>
            <person name="Laidlaw J."/>
            <person name="Lara F."/>
            <person name="Le T.-K."/>
            <person name="Lee S.L."/>
            <person name="Legall F.H."/>
            <person name="Lemon S.J."/>
            <person name="Lewis L.R."/>
            <person name="Li B."/>
            <person name="Liu Y."/>
            <person name="Liu Y.-S."/>
            <person name="Lopez J."/>
            <person name="Lozado R.J."/>
            <person name="Lu J."/>
            <person name="Madu R.C."/>
            <person name="Maheshwari M."/>
            <person name="Maheshwari R."/>
            <person name="Malloy K."/>
            <person name="Martinez E."/>
            <person name="Mathew T."/>
            <person name="Mercado I.C."/>
            <person name="Mercado C."/>
            <person name="Meyer B."/>
            <person name="Montgomery K."/>
            <person name="Morgan M.B."/>
            <person name="Munidasa M."/>
            <person name="Nazareth L.V."/>
            <person name="Nelson J."/>
            <person name="Ng B.M."/>
            <person name="Nguyen N.B."/>
            <person name="Nguyen P.Q."/>
            <person name="Nguyen T."/>
            <person name="Obregon M."/>
            <person name="Okwuonu G.O."/>
            <person name="Onwere C.G."/>
            <person name="Orozco G."/>
            <person name="Parra A."/>
            <person name="Patel S."/>
            <person name="Patil S."/>
            <person name="Perez A."/>
            <person name="Perez Y."/>
            <person name="Pham C."/>
            <person name="Primus E.L."/>
            <person name="Pu L.-L."/>
            <person name="Puazo M."/>
            <person name="Qin X."/>
            <person name="Quiroz J.B."/>
            <person name="Reese J."/>
            <person name="Richards S."/>
            <person name="Rives C.M."/>
            <person name="Robberts R."/>
            <person name="Ruiz S.J."/>
            <person name="Ruiz M.J."/>
            <person name="Santibanez J."/>
            <person name="Schneider B.W."/>
            <person name="Sisson I."/>
            <person name="Smith M."/>
            <person name="Sodergren E."/>
            <person name="Song X.-Z."/>
            <person name="Song B.B."/>
            <person name="Summersgill H."/>
            <person name="Thelus R."/>
            <person name="Thornton R.D."/>
            <person name="Trejos Z.Y."/>
            <person name="Usmani K."/>
            <person name="Vattathil S."/>
            <person name="Villasana D."/>
            <person name="Walker D.L."/>
            <person name="Wang S."/>
            <person name="Wang K."/>
            <person name="White C.S."/>
            <person name="Williams A.C."/>
            <person name="Williamson J."/>
            <person name="Wilson K."/>
            <person name="Woghiren I.O."/>
            <person name="Woodworth J.R."/>
            <person name="Worley K.C."/>
            <person name="Wright R.A."/>
            <person name="Wu W."/>
            <person name="Young L."/>
            <person name="Zhang L."/>
            <person name="Zhang J."/>
            <person name="Zhu Y."/>
            <person name="Muzny D.M."/>
            <person name="Weinstock G."/>
            <person name="Gibbs R.A."/>
        </authorList>
    </citation>
    <scope>NUCLEOTIDE SEQUENCE [LARGE SCALE GENOMIC DNA]</scope>
    <source>
        <strain evidence="5">LSR1</strain>
    </source>
</reference>
<dbReference type="GO" id="GO:0003723">
    <property type="term" value="F:RNA binding"/>
    <property type="evidence" value="ECO:0007669"/>
    <property type="project" value="UniProtKB-UniRule"/>
</dbReference>
<dbReference type="Gene3D" id="3.30.70.330">
    <property type="match status" value="3"/>
</dbReference>
<dbReference type="Proteomes" id="UP000007819">
    <property type="component" value="Chromosome A2"/>
</dbReference>
<feature type="domain" description="RRM" evidence="3">
    <location>
        <begin position="20"/>
        <end position="99"/>
    </location>
</feature>
<feature type="domain" description="RRM" evidence="3">
    <location>
        <begin position="103"/>
        <end position="176"/>
    </location>
</feature>
<evidence type="ECO:0000259" key="3">
    <source>
        <dbReference type="PROSITE" id="PS50102"/>
    </source>
</evidence>
<evidence type="ECO:0000256" key="1">
    <source>
        <dbReference type="ARBA" id="ARBA00022884"/>
    </source>
</evidence>
<evidence type="ECO:0000313" key="5">
    <source>
        <dbReference type="Proteomes" id="UP000007819"/>
    </source>
</evidence>
<dbReference type="RefSeq" id="XP_029346188.1">
    <property type="nucleotide sequence ID" value="XM_029490328.1"/>
</dbReference>
<dbReference type="InterPro" id="IPR012677">
    <property type="entry name" value="Nucleotide-bd_a/b_plait_sf"/>
</dbReference>
<keyword evidence="5" id="KW-1185">Reference proteome</keyword>
<proteinExistence type="predicted"/>
<dbReference type="PANTHER" id="PTHR23189">
    <property type="entry name" value="RNA RECOGNITION MOTIF-CONTAINING"/>
    <property type="match status" value="1"/>
</dbReference>
<name>A0A8R2JSJ3_ACYPI</name>
<dbReference type="OrthoDB" id="6407164at2759"/>
<organism evidence="4 5">
    <name type="scientific">Acyrthosiphon pisum</name>
    <name type="common">Pea aphid</name>
    <dbReference type="NCBI Taxonomy" id="7029"/>
    <lineage>
        <taxon>Eukaryota</taxon>
        <taxon>Metazoa</taxon>
        <taxon>Ecdysozoa</taxon>
        <taxon>Arthropoda</taxon>
        <taxon>Hexapoda</taxon>
        <taxon>Insecta</taxon>
        <taxon>Pterygota</taxon>
        <taxon>Neoptera</taxon>
        <taxon>Paraneoptera</taxon>
        <taxon>Hemiptera</taxon>
        <taxon>Sternorrhyncha</taxon>
        <taxon>Aphidomorpha</taxon>
        <taxon>Aphidoidea</taxon>
        <taxon>Aphididae</taxon>
        <taxon>Macrosiphini</taxon>
        <taxon>Acyrthosiphon</taxon>
    </lineage>
</organism>
<dbReference type="PROSITE" id="PS50102">
    <property type="entry name" value="RRM"/>
    <property type="match status" value="2"/>
</dbReference>